<protein>
    <submittedName>
        <fullName evidence="1">Uncharacterized protein</fullName>
    </submittedName>
</protein>
<name>A0ABV2J205_9HYPH</name>
<keyword evidence="2" id="KW-1185">Reference proteome</keyword>
<comment type="caution">
    <text evidence="1">The sequence shown here is derived from an EMBL/GenBank/DDBJ whole genome shotgun (WGS) entry which is preliminary data.</text>
</comment>
<sequence>MQTLEHLTLLTGHRRNSPRREVHPQIIEYLKPYVLNGTGKIGKTAWTLKMVQGACPGSCGFTLHHAGIWLFSCYMAWKTTADLPMWGVVTELSKTSVTKPKTVPWLAVHIMPQVVDADLNIMKEAGDLERCIAWTVINTMAGNSPLAA</sequence>
<dbReference type="Proteomes" id="UP001549047">
    <property type="component" value="Unassembled WGS sequence"/>
</dbReference>
<dbReference type="RefSeq" id="WP_354557227.1">
    <property type="nucleotide sequence ID" value="NZ_JBEPMB010000004.1"/>
</dbReference>
<gene>
    <name evidence="1" type="ORF">ABID16_003090</name>
</gene>
<organism evidence="1 2">
    <name type="scientific">Rhizobium aquaticum</name>
    <dbReference type="NCBI Taxonomy" id="1549636"/>
    <lineage>
        <taxon>Bacteria</taxon>
        <taxon>Pseudomonadati</taxon>
        <taxon>Pseudomonadota</taxon>
        <taxon>Alphaproteobacteria</taxon>
        <taxon>Hyphomicrobiales</taxon>
        <taxon>Rhizobiaceae</taxon>
        <taxon>Rhizobium/Agrobacterium group</taxon>
        <taxon>Rhizobium</taxon>
    </lineage>
</organism>
<evidence type="ECO:0000313" key="2">
    <source>
        <dbReference type="Proteomes" id="UP001549047"/>
    </source>
</evidence>
<accession>A0ABV2J205</accession>
<evidence type="ECO:0000313" key="1">
    <source>
        <dbReference type="EMBL" id="MET3614753.1"/>
    </source>
</evidence>
<reference evidence="1 2" key="1">
    <citation type="submission" date="2024-06" db="EMBL/GenBank/DDBJ databases">
        <title>Genomic Encyclopedia of Type Strains, Phase IV (KMG-IV): sequencing the most valuable type-strain genomes for metagenomic binning, comparative biology and taxonomic classification.</title>
        <authorList>
            <person name="Goeker M."/>
        </authorList>
    </citation>
    <scope>NUCLEOTIDE SEQUENCE [LARGE SCALE GENOMIC DNA]</scope>
    <source>
        <strain evidence="1 2">DSM 29780</strain>
    </source>
</reference>
<proteinExistence type="predicted"/>
<dbReference type="EMBL" id="JBEPMB010000004">
    <property type="protein sequence ID" value="MET3614753.1"/>
    <property type="molecule type" value="Genomic_DNA"/>
</dbReference>